<dbReference type="GO" id="GO:0005737">
    <property type="term" value="C:cytoplasm"/>
    <property type="evidence" value="ECO:0007669"/>
    <property type="project" value="TreeGrafter"/>
</dbReference>
<dbReference type="InterPro" id="IPR008978">
    <property type="entry name" value="HSP20-like_chaperone"/>
</dbReference>
<dbReference type="GO" id="GO:0042026">
    <property type="term" value="P:protein refolding"/>
    <property type="evidence" value="ECO:0007669"/>
    <property type="project" value="TreeGrafter"/>
</dbReference>
<dbReference type="VEuPathDB" id="VectorBase:LDEU011267"/>
<evidence type="ECO:0000256" key="3">
    <source>
        <dbReference type="PROSITE-ProRule" id="PRU00285"/>
    </source>
</evidence>
<dbReference type="Gene3D" id="2.60.40.790">
    <property type="match status" value="1"/>
</dbReference>
<evidence type="ECO:0000256" key="1">
    <source>
        <dbReference type="PIRNR" id="PIRNR036514"/>
    </source>
</evidence>
<dbReference type="Pfam" id="PF00011">
    <property type="entry name" value="HSP20"/>
    <property type="match status" value="1"/>
</dbReference>
<comment type="caution">
    <text evidence="6">The sequence shown here is derived from an EMBL/GenBank/DDBJ whole genome shotgun (WGS) entry which is preliminary data.</text>
</comment>
<keyword evidence="2" id="KW-0479">Metal-binding</keyword>
<organism evidence="6 7">
    <name type="scientific">Leptotrombidium deliense</name>
    <dbReference type="NCBI Taxonomy" id="299467"/>
    <lineage>
        <taxon>Eukaryota</taxon>
        <taxon>Metazoa</taxon>
        <taxon>Ecdysozoa</taxon>
        <taxon>Arthropoda</taxon>
        <taxon>Chelicerata</taxon>
        <taxon>Arachnida</taxon>
        <taxon>Acari</taxon>
        <taxon>Acariformes</taxon>
        <taxon>Trombidiformes</taxon>
        <taxon>Prostigmata</taxon>
        <taxon>Anystina</taxon>
        <taxon>Parasitengona</taxon>
        <taxon>Trombiculoidea</taxon>
        <taxon>Trombiculidae</taxon>
        <taxon>Leptotrombidium</taxon>
    </lineage>
</organism>
<dbReference type="PIRSF" id="PIRSF036514">
    <property type="entry name" value="Sm_HSP_B1"/>
    <property type="match status" value="1"/>
</dbReference>
<dbReference type="STRING" id="299467.A0A443RZW8"/>
<evidence type="ECO:0000313" key="7">
    <source>
        <dbReference type="Proteomes" id="UP000288716"/>
    </source>
</evidence>
<dbReference type="Proteomes" id="UP000288716">
    <property type="component" value="Unassembled WGS sequence"/>
</dbReference>
<dbReference type="EMBL" id="NCKV01015577">
    <property type="protein sequence ID" value="RWS20773.1"/>
    <property type="molecule type" value="Genomic_DNA"/>
</dbReference>
<dbReference type="SUPFAM" id="SSF49764">
    <property type="entry name" value="HSP20-like chaperones"/>
    <property type="match status" value="1"/>
</dbReference>
<dbReference type="GO" id="GO:0005634">
    <property type="term" value="C:nucleus"/>
    <property type="evidence" value="ECO:0007669"/>
    <property type="project" value="TreeGrafter"/>
</dbReference>
<dbReference type="InterPro" id="IPR002068">
    <property type="entry name" value="A-crystallin/Hsp20_dom"/>
</dbReference>
<dbReference type="GO" id="GO:0009408">
    <property type="term" value="P:response to heat"/>
    <property type="evidence" value="ECO:0007669"/>
    <property type="project" value="UniProtKB-ARBA"/>
</dbReference>
<dbReference type="GO" id="GO:0046872">
    <property type="term" value="F:metal ion binding"/>
    <property type="evidence" value="ECO:0007669"/>
    <property type="project" value="UniProtKB-KW"/>
</dbReference>
<accession>A0A443RZW8</accession>
<name>A0A443RZW8_9ACAR</name>
<gene>
    <name evidence="6" type="ORF">B4U80_03811</name>
</gene>
<feature type="binding site" evidence="2">
    <location>
        <position position="103"/>
    </location>
    <ligand>
        <name>Zn(2+)</name>
        <dbReference type="ChEBI" id="CHEBI:29105"/>
        <label>1</label>
    </ligand>
</feature>
<dbReference type="CDD" id="cd06526">
    <property type="entry name" value="metazoan_ACD"/>
    <property type="match status" value="1"/>
</dbReference>
<dbReference type="OrthoDB" id="1431247at2759"/>
<feature type="binding site" evidence="2">
    <location>
        <position position="101"/>
    </location>
    <ligand>
        <name>Zn(2+)</name>
        <dbReference type="ChEBI" id="CHEBI:29105"/>
        <label>1</label>
    </ligand>
</feature>
<dbReference type="PANTHER" id="PTHR45640:SF26">
    <property type="entry name" value="RE23625P"/>
    <property type="match status" value="1"/>
</dbReference>
<keyword evidence="2" id="KW-0862">Zinc</keyword>
<dbReference type="PROSITE" id="PS01031">
    <property type="entry name" value="SHSP"/>
    <property type="match status" value="1"/>
</dbReference>
<reference evidence="6 7" key="1">
    <citation type="journal article" date="2018" name="Gigascience">
        <title>Genomes of trombidid mites reveal novel predicted allergens and laterally-transferred genes associated with secondary metabolism.</title>
        <authorList>
            <person name="Dong X."/>
            <person name="Chaisiri K."/>
            <person name="Xia D."/>
            <person name="Armstrong S.D."/>
            <person name="Fang Y."/>
            <person name="Donnelly M.J."/>
            <person name="Kadowaki T."/>
            <person name="McGarry J.W."/>
            <person name="Darby A.C."/>
            <person name="Makepeace B.L."/>
        </authorList>
    </citation>
    <scope>NUCLEOTIDE SEQUENCE [LARGE SCALE GENOMIC DNA]</scope>
    <source>
        <strain evidence="6">UoL-UT</strain>
    </source>
</reference>
<feature type="domain" description="SHSP" evidence="5">
    <location>
        <begin position="52"/>
        <end position="161"/>
    </location>
</feature>
<dbReference type="InterPro" id="IPR001436">
    <property type="entry name" value="Alpha-crystallin/sHSP_animal"/>
</dbReference>
<sequence>MSHRSINDWWELLDFPSKIVNQHFGVGFTDEDIAHAANSYFRPRQRFLKQLMNCGNTSPRASHSHNENNEFRVALDVSHFNPDELEVKTVDGNWILVEANHGEKQDEHGFVSRQFTRKYKLPNECEADKVVSLLTPEGILVITAPKKSTNNNETVIPIKIE</sequence>
<evidence type="ECO:0000256" key="4">
    <source>
        <dbReference type="RuleBase" id="RU003616"/>
    </source>
</evidence>
<dbReference type="AlphaFoldDB" id="A0A443RZW8"/>
<protein>
    <submittedName>
        <fullName evidence="6">Protein lethal(2)essential for life-like protein</fullName>
    </submittedName>
</protein>
<dbReference type="PANTHER" id="PTHR45640">
    <property type="entry name" value="HEAT SHOCK PROTEIN HSP-12.2-RELATED"/>
    <property type="match status" value="1"/>
</dbReference>
<feature type="binding site" evidence="2">
    <location>
        <position position="108"/>
    </location>
    <ligand>
        <name>Zn(2+)</name>
        <dbReference type="ChEBI" id="CHEBI:29105"/>
        <label>1</label>
    </ligand>
</feature>
<evidence type="ECO:0000256" key="2">
    <source>
        <dbReference type="PIRSR" id="PIRSR036514-1"/>
    </source>
</evidence>
<dbReference type="PRINTS" id="PR00299">
    <property type="entry name" value="ACRYSTALLIN"/>
</dbReference>
<evidence type="ECO:0000313" key="6">
    <source>
        <dbReference type="EMBL" id="RWS20773.1"/>
    </source>
</evidence>
<dbReference type="InterPro" id="IPR055269">
    <property type="entry name" value="Alpha-crystallin/HSP_16"/>
</dbReference>
<evidence type="ECO:0000259" key="5">
    <source>
        <dbReference type="PROSITE" id="PS01031"/>
    </source>
</evidence>
<keyword evidence="7" id="KW-1185">Reference proteome</keyword>
<proteinExistence type="inferred from homology"/>
<dbReference type="GO" id="GO:0051082">
    <property type="term" value="F:unfolded protein binding"/>
    <property type="evidence" value="ECO:0007669"/>
    <property type="project" value="TreeGrafter"/>
</dbReference>
<comment type="similarity">
    <text evidence="1 3 4">Belongs to the small heat shock protein (HSP20) family.</text>
</comment>